<feature type="signal peptide" evidence="1">
    <location>
        <begin position="1"/>
        <end position="23"/>
    </location>
</feature>
<dbReference type="PANTHER" id="PTHR43283">
    <property type="entry name" value="BETA-LACTAMASE-RELATED"/>
    <property type="match status" value="1"/>
</dbReference>
<dbReference type="SUPFAM" id="SSF56601">
    <property type="entry name" value="beta-lactamase/transpeptidase-like"/>
    <property type="match status" value="1"/>
</dbReference>
<dbReference type="OrthoDB" id="9814204at2"/>
<name>A0A250IFT1_9BACT</name>
<dbReference type="KEGG" id="mbd:MEBOL_004140"/>
<evidence type="ECO:0000313" key="4">
    <source>
        <dbReference type="Proteomes" id="UP000217289"/>
    </source>
</evidence>
<feature type="domain" description="Beta-lactamase-related" evidence="2">
    <location>
        <begin position="61"/>
        <end position="350"/>
    </location>
</feature>
<keyword evidence="4" id="KW-1185">Reference proteome</keyword>
<dbReference type="EMBL" id="CP022163">
    <property type="protein sequence ID" value="ATB30679.1"/>
    <property type="molecule type" value="Genomic_DNA"/>
</dbReference>
<evidence type="ECO:0000256" key="1">
    <source>
        <dbReference type="SAM" id="SignalP"/>
    </source>
</evidence>
<dbReference type="Proteomes" id="UP000217289">
    <property type="component" value="Chromosome"/>
</dbReference>
<reference evidence="3 4" key="1">
    <citation type="submission" date="2017-06" db="EMBL/GenBank/DDBJ databases">
        <authorList>
            <person name="Kim H.J."/>
            <person name="Triplett B.A."/>
        </authorList>
    </citation>
    <scope>NUCLEOTIDE SEQUENCE [LARGE SCALE GENOMIC DNA]</scope>
    <source>
        <strain evidence="3 4">DSM 14713</strain>
    </source>
</reference>
<dbReference type="GO" id="GO:0016787">
    <property type="term" value="F:hydrolase activity"/>
    <property type="evidence" value="ECO:0007669"/>
    <property type="project" value="UniProtKB-KW"/>
</dbReference>
<evidence type="ECO:0000313" key="3">
    <source>
        <dbReference type="EMBL" id="ATB30679.1"/>
    </source>
</evidence>
<dbReference type="Gene3D" id="3.40.710.10">
    <property type="entry name" value="DD-peptidase/beta-lactamase superfamily"/>
    <property type="match status" value="1"/>
</dbReference>
<sequence length="373" mass="41259">MSLHGGRSALAVLALVLPLAVGAEEWPDTEWPRSEAQAPAEALRAFEAYTFPPRNDEKPTGVRTDAVVVILDGHLVYERYTGENRVETPHLTWSVSKSVMAAVLGVAFKEGRFQLDDTVAQHHPPFAAHPDIRMRHLLPWASGLAWSEGYEASPLKSSVITMLYTRGRDDMAAYTASLPAVAPPGTRHVYSSGESNVLSASLKSMLGDAYADYPWKALFEPLGITSAVWERDTSGTYVGSSYAYMTARDLARVGLLMQRGGRWKDEQLLPPEWVRMNLTPFEHYVPDPRATVAEAIPGGHWWLNRAFKGAPRPWKDAPEDAFAALGHWGQCLFVIPSEKLVIVRYGDDRDKSFRQNEFLARARAAFVAGKGAP</sequence>
<dbReference type="InterPro" id="IPR001466">
    <property type="entry name" value="Beta-lactam-related"/>
</dbReference>
<dbReference type="InterPro" id="IPR012338">
    <property type="entry name" value="Beta-lactam/transpept-like"/>
</dbReference>
<accession>A0A250IFT1</accession>
<dbReference type="InterPro" id="IPR050789">
    <property type="entry name" value="Diverse_Enzym_Activities"/>
</dbReference>
<evidence type="ECO:0000259" key="2">
    <source>
        <dbReference type="Pfam" id="PF00144"/>
    </source>
</evidence>
<proteinExistence type="predicted"/>
<dbReference type="AlphaFoldDB" id="A0A250IFT1"/>
<feature type="chain" id="PRO_5012015655" evidence="1">
    <location>
        <begin position="24"/>
        <end position="373"/>
    </location>
</feature>
<keyword evidence="1" id="KW-0732">Signal</keyword>
<dbReference type="PANTHER" id="PTHR43283:SF7">
    <property type="entry name" value="BETA-LACTAMASE-RELATED DOMAIN-CONTAINING PROTEIN"/>
    <property type="match status" value="1"/>
</dbReference>
<dbReference type="Pfam" id="PF00144">
    <property type="entry name" value="Beta-lactamase"/>
    <property type="match status" value="1"/>
</dbReference>
<keyword evidence="3" id="KW-0378">Hydrolase</keyword>
<gene>
    <name evidence="3" type="ORF">MEBOL_004140</name>
</gene>
<protein>
    <submittedName>
        <fullName evidence="3">Serine hydrolase</fullName>
    </submittedName>
</protein>
<organism evidence="3 4">
    <name type="scientific">Melittangium boletus DSM 14713</name>
    <dbReference type="NCBI Taxonomy" id="1294270"/>
    <lineage>
        <taxon>Bacteria</taxon>
        <taxon>Pseudomonadati</taxon>
        <taxon>Myxococcota</taxon>
        <taxon>Myxococcia</taxon>
        <taxon>Myxococcales</taxon>
        <taxon>Cystobacterineae</taxon>
        <taxon>Archangiaceae</taxon>
        <taxon>Melittangium</taxon>
    </lineage>
</organism>
<dbReference type="RefSeq" id="WP_095979100.1">
    <property type="nucleotide sequence ID" value="NZ_CP022163.1"/>
</dbReference>